<evidence type="ECO:0000256" key="3">
    <source>
        <dbReference type="SAM" id="Coils"/>
    </source>
</evidence>
<evidence type="ECO:0000259" key="5">
    <source>
        <dbReference type="Pfam" id="PF05193"/>
    </source>
</evidence>
<accession>A0ABR9AS26</accession>
<dbReference type="SUPFAM" id="SSF63411">
    <property type="entry name" value="LuxS/MPP-like metallohydrolase"/>
    <property type="match status" value="2"/>
</dbReference>
<dbReference type="EMBL" id="JACYTN010000001">
    <property type="protein sequence ID" value="MBD8496908.1"/>
    <property type="molecule type" value="Genomic_DNA"/>
</dbReference>
<keyword evidence="7" id="KW-1185">Reference proteome</keyword>
<organism evidence="6 7">
    <name type="scientific">Paenibacillus arenosi</name>
    <dbReference type="NCBI Taxonomy" id="2774142"/>
    <lineage>
        <taxon>Bacteria</taxon>
        <taxon>Bacillati</taxon>
        <taxon>Bacillota</taxon>
        <taxon>Bacilli</taxon>
        <taxon>Bacillales</taxon>
        <taxon>Paenibacillaceae</taxon>
        <taxon>Paenibacillus</taxon>
    </lineage>
</organism>
<dbReference type="Pfam" id="PF00675">
    <property type="entry name" value="Peptidase_M16"/>
    <property type="match status" value="1"/>
</dbReference>
<feature type="domain" description="Peptidase M16 N-terminal" evidence="4">
    <location>
        <begin position="13"/>
        <end position="157"/>
    </location>
</feature>
<dbReference type="Gene3D" id="3.30.830.10">
    <property type="entry name" value="Metalloenzyme, LuxS/M16 peptidase-like"/>
    <property type="match status" value="2"/>
</dbReference>
<evidence type="ECO:0000313" key="7">
    <source>
        <dbReference type="Proteomes" id="UP000634529"/>
    </source>
</evidence>
<proteinExistence type="inferred from homology"/>
<dbReference type="InterPro" id="IPR011765">
    <property type="entry name" value="Pept_M16_N"/>
</dbReference>
<comment type="caution">
    <text evidence="6">The sequence shown here is derived from an EMBL/GenBank/DDBJ whole genome shotgun (WGS) entry which is preliminary data.</text>
</comment>
<dbReference type="Pfam" id="PF05193">
    <property type="entry name" value="Peptidase_M16_C"/>
    <property type="match status" value="1"/>
</dbReference>
<evidence type="ECO:0000259" key="4">
    <source>
        <dbReference type="Pfam" id="PF00675"/>
    </source>
</evidence>
<protein>
    <submittedName>
        <fullName evidence="6">Insulinase family protein</fullName>
    </submittedName>
</protein>
<evidence type="ECO:0000256" key="2">
    <source>
        <dbReference type="RuleBase" id="RU004447"/>
    </source>
</evidence>
<dbReference type="InterPro" id="IPR001431">
    <property type="entry name" value="Pept_M16_Zn_BS"/>
</dbReference>
<comment type="similarity">
    <text evidence="1 2">Belongs to the peptidase M16 family.</text>
</comment>
<feature type="coiled-coil region" evidence="3">
    <location>
        <begin position="305"/>
        <end position="336"/>
    </location>
</feature>
<sequence>MNKTVLSNGMTIITNKVSSKIVALEYVVQVGAFHEEGYPFGISHFLEHMMLNGTTSRSKEDIFNTIQYLGGDIDANTSFYSTNYQCTIMKKFWKDGLEMVSDIVWNAAVPEGEIEKERKVIEQEIKMLSDDPINHLQEGIFANLFKDNPEKYTVIGTVDSISGINKTRLDAYRAQFYTPDRVALVVSGDIEHSEIVSFFDNYDIQASSKHIEELLPEAVNTLGSETYAIRSDFDQGYFSCAMIAPSRQSEDYYAFQLIINLLSEGLSSRLYRKLREELGLLYGLGMQYLELKDNGLGLFIAITAAENFAEVKANFIEELNKLKEQLISDYELQQIKNVATYHLYSVSESMADLNEKIVTDHMFAEIEDIEDTIQTISSITANDIMNCANRYFVKSNYMFVEMIPE</sequence>
<name>A0ABR9AS26_9BACL</name>
<evidence type="ECO:0000313" key="6">
    <source>
        <dbReference type="EMBL" id="MBD8496908.1"/>
    </source>
</evidence>
<evidence type="ECO:0000256" key="1">
    <source>
        <dbReference type="ARBA" id="ARBA00007261"/>
    </source>
</evidence>
<gene>
    <name evidence="6" type="ORF">IFO66_01180</name>
</gene>
<reference evidence="6 7" key="1">
    <citation type="submission" date="2020-09" db="EMBL/GenBank/DDBJ databases">
        <title>Paenibacillus sp. CAU 1523 isolated from sand of Haeundae Beach.</title>
        <authorList>
            <person name="Kim W."/>
        </authorList>
    </citation>
    <scope>NUCLEOTIDE SEQUENCE [LARGE SCALE GENOMIC DNA]</scope>
    <source>
        <strain evidence="6 7">CAU 1523</strain>
    </source>
</reference>
<dbReference type="RefSeq" id="WP_192023383.1">
    <property type="nucleotide sequence ID" value="NZ_JACYTN010000001.1"/>
</dbReference>
<dbReference type="InterPro" id="IPR050361">
    <property type="entry name" value="MPP/UQCRC_Complex"/>
</dbReference>
<dbReference type="InterPro" id="IPR007863">
    <property type="entry name" value="Peptidase_M16_C"/>
</dbReference>
<dbReference type="PROSITE" id="PS00143">
    <property type="entry name" value="INSULINASE"/>
    <property type="match status" value="1"/>
</dbReference>
<dbReference type="InterPro" id="IPR011249">
    <property type="entry name" value="Metalloenz_LuxS/M16"/>
</dbReference>
<dbReference type="PANTHER" id="PTHR11851">
    <property type="entry name" value="METALLOPROTEASE"/>
    <property type="match status" value="1"/>
</dbReference>
<keyword evidence="3" id="KW-0175">Coiled coil</keyword>
<dbReference type="Proteomes" id="UP000634529">
    <property type="component" value="Unassembled WGS sequence"/>
</dbReference>
<dbReference type="PANTHER" id="PTHR11851:SF49">
    <property type="entry name" value="MITOCHONDRIAL-PROCESSING PEPTIDASE SUBUNIT ALPHA"/>
    <property type="match status" value="1"/>
</dbReference>
<feature type="domain" description="Peptidase M16 C-terminal" evidence="5">
    <location>
        <begin position="164"/>
        <end position="337"/>
    </location>
</feature>